<reference evidence="1" key="1">
    <citation type="submission" date="2024-05" db="EMBL/GenBank/DDBJ databases">
        <title>The Natural Products Discovery Center: Release of the First 8490 Sequenced Strains for Exploring Actinobacteria Biosynthetic Diversity.</title>
        <authorList>
            <person name="Kalkreuter E."/>
            <person name="Kautsar S.A."/>
            <person name="Yang D."/>
            <person name="Bader C.D."/>
            <person name="Teijaro C.N."/>
            <person name="Fluegel L."/>
            <person name="Davis C.M."/>
            <person name="Simpson J.R."/>
            <person name="Lauterbach L."/>
            <person name="Steele A.D."/>
            <person name="Gui C."/>
            <person name="Meng S."/>
            <person name="Li G."/>
            <person name="Viehrig K."/>
            <person name="Ye F."/>
            <person name="Su P."/>
            <person name="Kiefer A.F."/>
            <person name="Nichols A."/>
            <person name="Cepeda A.J."/>
            <person name="Yan W."/>
            <person name="Fan B."/>
            <person name="Jiang Y."/>
            <person name="Adhikari A."/>
            <person name="Zheng C.-J."/>
            <person name="Schuster L."/>
            <person name="Cowan T.M."/>
            <person name="Smanski M.J."/>
            <person name="Chevrette M.G."/>
            <person name="de Carvalho L.P.S."/>
            <person name="Shen B."/>
        </authorList>
    </citation>
    <scope>NUCLEOTIDE SEQUENCE</scope>
    <source>
        <strain evidence="1">NPDC080035</strain>
    </source>
</reference>
<organism evidence="1">
    <name type="scientific">Leifsonia sp. NPDC080035</name>
    <dbReference type="NCBI Taxonomy" id="3143936"/>
    <lineage>
        <taxon>Bacteria</taxon>
        <taxon>Bacillati</taxon>
        <taxon>Actinomycetota</taxon>
        <taxon>Actinomycetes</taxon>
        <taxon>Micrococcales</taxon>
        <taxon>Microbacteriaceae</taxon>
        <taxon>Leifsonia</taxon>
    </lineage>
</organism>
<dbReference type="RefSeq" id="WP_348789862.1">
    <property type="nucleotide sequence ID" value="NZ_CP157390.1"/>
</dbReference>
<accession>A0AAU7GG87</accession>
<evidence type="ECO:0000313" key="1">
    <source>
        <dbReference type="EMBL" id="XBM49952.1"/>
    </source>
</evidence>
<dbReference type="EMBL" id="CP157390">
    <property type="protein sequence ID" value="XBM49952.1"/>
    <property type="molecule type" value="Genomic_DNA"/>
</dbReference>
<gene>
    <name evidence="1" type="ORF">AAME72_08795</name>
</gene>
<dbReference type="AlphaFoldDB" id="A0AAU7GG87"/>
<name>A0AAU7GG87_9MICO</name>
<sequence length="248" mass="28122">MMSSGLSEQRKKAFLTASENDLREALLTFLDRFVAHAGDDPAQLWSDTQVSPNWGTGDPAVWGDWLDALWDAVDGPTSIGKHPDSDRMDVTYGGEAYEADTRELARSRFLPIAEKSAPAFAVRGEFDEVTGYAASMEFIDRWYREKGETIEVLTRELKANAEPLWDREMAKWRRLASEEWQVGGRRIATDEPGLLRARIVFADGTQTEVSLGRFADERIADRAWPAMARFVDLVRGQRFRSGEDDERR</sequence>
<proteinExistence type="predicted"/>
<protein>
    <submittedName>
        <fullName evidence="1">Uncharacterized protein</fullName>
    </submittedName>
</protein>